<dbReference type="EMBL" id="KI283172">
    <property type="protein sequence ID" value="ESA14154.1"/>
    <property type="molecule type" value="Genomic_DNA"/>
</dbReference>
<sequence length="52" mass="5936">MPVLNFNSAILTAPINAEKWKEIHRSQMFNSVLIITLLVVKEYGIVDHPMGR</sequence>
<reference evidence="1" key="1">
    <citation type="submission" date="2013-07" db="EMBL/GenBank/DDBJ databases">
        <title>The genome of an arbuscular mycorrhizal fungus provides insights into the evolution of the oldest plant symbiosis.</title>
        <authorList>
            <consortium name="DOE Joint Genome Institute"/>
            <person name="Tisserant E."/>
            <person name="Malbreil M."/>
            <person name="Kuo A."/>
            <person name="Kohler A."/>
            <person name="Symeonidi A."/>
            <person name="Balestrini R."/>
            <person name="Charron P."/>
            <person name="Duensing N."/>
            <person name="Frei-dit-Frey N."/>
            <person name="Gianinazzi-Pearson V."/>
            <person name="Gilbert B."/>
            <person name="Handa Y."/>
            <person name="Hijri M."/>
            <person name="Kaul R."/>
            <person name="Kawaguchi M."/>
            <person name="Krajinski F."/>
            <person name="Lammers P."/>
            <person name="Lapierre D."/>
            <person name="Masclaux F.G."/>
            <person name="Murat C."/>
            <person name="Morin E."/>
            <person name="Ndikumana S."/>
            <person name="Pagni M."/>
            <person name="Petitpierre D."/>
            <person name="Requena N."/>
            <person name="Rosikiewicz P."/>
            <person name="Riley R."/>
            <person name="Saito K."/>
            <person name="San Clemente H."/>
            <person name="Shapiro H."/>
            <person name="van Tuinen D."/>
            <person name="Becard G."/>
            <person name="Bonfante P."/>
            <person name="Paszkowski U."/>
            <person name="Shachar-Hill Y."/>
            <person name="Young J.P."/>
            <person name="Sanders I.R."/>
            <person name="Henrissat B."/>
            <person name="Rensing S.A."/>
            <person name="Grigoriev I.V."/>
            <person name="Corradi N."/>
            <person name="Roux C."/>
            <person name="Martin F."/>
        </authorList>
    </citation>
    <scope>NUCLEOTIDE SEQUENCE</scope>
    <source>
        <strain evidence="1">DAOM 197198</strain>
    </source>
</reference>
<evidence type="ECO:0000313" key="1">
    <source>
        <dbReference type="EMBL" id="ESA14154.1"/>
    </source>
</evidence>
<dbReference type="AlphaFoldDB" id="U9U188"/>
<dbReference type="HOGENOM" id="CLU_3088404_0_0_1"/>
<accession>U9U188</accession>
<name>U9U188_RHIID</name>
<organism evidence="1">
    <name type="scientific">Rhizophagus irregularis (strain DAOM 181602 / DAOM 197198 / MUCL 43194)</name>
    <name type="common">Arbuscular mycorrhizal fungus</name>
    <name type="synonym">Glomus intraradices</name>
    <dbReference type="NCBI Taxonomy" id="747089"/>
    <lineage>
        <taxon>Eukaryota</taxon>
        <taxon>Fungi</taxon>
        <taxon>Fungi incertae sedis</taxon>
        <taxon>Mucoromycota</taxon>
        <taxon>Glomeromycotina</taxon>
        <taxon>Glomeromycetes</taxon>
        <taxon>Glomerales</taxon>
        <taxon>Glomeraceae</taxon>
        <taxon>Rhizophagus</taxon>
    </lineage>
</organism>
<protein>
    <submittedName>
        <fullName evidence="1">Uncharacterized protein</fullName>
    </submittedName>
</protein>
<gene>
    <name evidence="1" type="ORF">GLOINDRAFT_25249</name>
</gene>
<proteinExistence type="predicted"/>